<dbReference type="AlphaFoldDB" id="A0A9P6G944"/>
<reference evidence="1" key="1">
    <citation type="journal article" date="2020" name="Mol. Plant Microbe Interact.">
        <title>Genome Sequence of the Biocontrol Agent Coniothyrium minitans strain Conio (IMI 134523).</title>
        <authorList>
            <person name="Patel D."/>
            <person name="Shittu T.A."/>
            <person name="Baroncelli R."/>
            <person name="Muthumeenakshi S."/>
            <person name="Osborne T.H."/>
            <person name="Janganan T.K."/>
            <person name="Sreenivasaprasad S."/>
        </authorList>
    </citation>
    <scope>NUCLEOTIDE SEQUENCE</scope>
    <source>
        <strain evidence="1">Conio</strain>
    </source>
</reference>
<dbReference type="Proteomes" id="UP000756921">
    <property type="component" value="Unassembled WGS sequence"/>
</dbReference>
<evidence type="ECO:0000313" key="1">
    <source>
        <dbReference type="EMBL" id="KAF9730100.1"/>
    </source>
</evidence>
<sequence>MTLRGHSEADIETLKVPPGKGDIRYNPNWLHIQQESRLRRTHAEFIVGKWIEDMESVDGLTVCDHYAGSTITDAIGFCGANYLMRHTRVSSVFQYARCRLNGREDQRKA</sequence>
<dbReference type="EMBL" id="WJXW01000015">
    <property type="protein sequence ID" value="KAF9730100.1"/>
    <property type="molecule type" value="Genomic_DNA"/>
</dbReference>
<proteinExistence type="predicted"/>
<evidence type="ECO:0000313" key="2">
    <source>
        <dbReference type="Proteomes" id="UP000756921"/>
    </source>
</evidence>
<accession>A0A9P6G944</accession>
<protein>
    <submittedName>
        <fullName evidence="1">Uncharacterized protein</fullName>
    </submittedName>
</protein>
<keyword evidence="2" id="KW-1185">Reference proteome</keyword>
<gene>
    <name evidence="1" type="ORF">PMIN01_12033</name>
</gene>
<organism evidence="1 2">
    <name type="scientific">Paraphaeosphaeria minitans</name>
    <dbReference type="NCBI Taxonomy" id="565426"/>
    <lineage>
        <taxon>Eukaryota</taxon>
        <taxon>Fungi</taxon>
        <taxon>Dikarya</taxon>
        <taxon>Ascomycota</taxon>
        <taxon>Pezizomycotina</taxon>
        <taxon>Dothideomycetes</taxon>
        <taxon>Pleosporomycetidae</taxon>
        <taxon>Pleosporales</taxon>
        <taxon>Massarineae</taxon>
        <taxon>Didymosphaeriaceae</taxon>
        <taxon>Paraphaeosphaeria</taxon>
    </lineage>
</organism>
<name>A0A9P6G944_9PLEO</name>
<comment type="caution">
    <text evidence="1">The sequence shown here is derived from an EMBL/GenBank/DDBJ whole genome shotgun (WGS) entry which is preliminary data.</text>
</comment>